<proteinExistence type="predicted"/>
<dbReference type="AlphaFoldDB" id="A0A9Q1K235"/>
<protein>
    <submittedName>
        <fullName evidence="1">Uncharacterized protein</fullName>
    </submittedName>
</protein>
<keyword evidence="2" id="KW-1185">Reference proteome</keyword>
<comment type="caution">
    <text evidence="1">The sequence shown here is derived from an EMBL/GenBank/DDBJ whole genome shotgun (WGS) entry which is preliminary data.</text>
</comment>
<gene>
    <name evidence="1" type="ORF">Cgig2_027249</name>
</gene>
<evidence type="ECO:0000313" key="1">
    <source>
        <dbReference type="EMBL" id="KAJ8435040.1"/>
    </source>
</evidence>
<organism evidence="1 2">
    <name type="scientific">Carnegiea gigantea</name>
    <dbReference type="NCBI Taxonomy" id="171969"/>
    <lineage>
        <taxon>Eukaryota</taxon>
        <taxon>Viridiplantae</taxon>
        <taxon>Streptophyta</taxon>
        <taxon>Embryophyta</taxon>
        <taxon>Tracheophyta</taxon>
        <taxon>Spermatophyta</taxon>
        <taxon>Magnoliopsida</taxon>
        <taxon>eudicotyledons</taxon>
        <taxon>Gunneridae</taxon>
        <taxon>Pentapetalae</taxon>
        <taxon>Caryophyllales</taxon>
        <taxon>Cactineae</taxon>
        <taxon>Cactaceae</taxon>
        <taxon>Cactoideae</taxon>
        <taxon>Echinocereeae</taxon>
        <taxon>Carnegiea</taxon>
    </lineage>
</organism>
<dbReference type="EMBL" id="JAKOGI010000438">
    <property type="protein sequence ID" value="KAJ8435040.1"/>
    <property type="molecule type" value="Genomic_DNA"/>
</dbReference>
<reference evidence="1" key="1">
    <citation type="submission" date="2022-04" db="EMBL/GenBank/DDBJ databases">
        <title>Carnegiea gigantea Genome sequencing and assembly v2.</title>
        <authorList>
            <person name="Copetti D."/>
            <person name="Sanderson M.J."/>
            <person name="Burquez A."/>
            <person name="Wojciechowski M.F."/>
        </authorList>
    </citation>
    <scope>NUCLEOTIDE SEQUENCE</scope>
    <source>
        <strain evidence="1">SGP5-SGP5p</strain>
        <tissue evidence="1">Aerial part</tissue>
    </source>
</reference>
<sequence>MAPLEPKPPDPCPLCPPFFPCSHGQIPHFLKVTDTGLVLVQALILGSVPENVCFHGALGVQMLKYGNFKPLRVRYSWFWSIMHQSRSVIFNIDFELGASSASIVARPNHLQHTTTTLHRCEGYMYDFLPSSTLQPLDLGEYGKSFLDFLMAQPPKA</sequence>
<name>A0A9Q1K235_9CARY</name>
<evidence type="ECO:0000313" key="2">
    <source>
        <dbReference type="Proteomes" id="UP001153076"/>
    </source>
</evidence>
<accession>A0A9Q1K235</accession>
<dbReference type="Proteomes" id="UP001153076">
    <property type="component" value="Unassembled WGS sequence"/>
</dbReference>